<dbReference type="EMBL" id="LR797148">
    <property type="protein sequence ID" value="CAB4190611.1"/>
    <property type="molecule type" value="Genomic_DNA"/>
</dbReference>
<sequence length="698" mass="75020">MAAYLDMELAGRGAGWTEITDVLVGSMQFDRGLPGGRVTDCVADAGQMSFQLDNTLNNSAKLVGYYSPDHANCRSGFRDSIWVRIRHVVGATTVIRFTGVLDSIRPVPGTYGPRTVSCQAVGWMDVAASTRLSDLPVQVNKTGDQVFQTLIDSVPSVSLPRGVEKTTSADTYPYSLDRTRDEQTTLREELYRLALSGLDKIWVRGNGVLVYEPRVVRFGLSYDLDTFTDHHGFEADRSRASIINKAQFTVNPRVIGSANSVMFALSTPMELAIGAQTNVLGPWTDINNPDVRVGAVTLTALVAGTDYSVNSLQDGTGVDLTSFTTVTQGLSGNATDFGITVSASSGATSAWLRVLQQRGTPLLVYGSPVLENEDASSVAAVGTRPISVNMPYQSSLTLGLEAAQYVVFTRKASQTEISGFTRVVALNSSTELLRSLQREISERIGIQDSVTGLTKSFFIESIRESVQDGFLTTRWELSPVDSSTYWYIETVGKSELETTTVLGFGYVVGHTDIAAVSIHSDVAHTDTAHSDTHTDVAHTDITVAHGDGATHGDVASVHIDSPFEDGVFGDVAHIDSHSDTTHTDVPHDDFHGDSPFGDSPMNPPEYHDDAVHDDTHNDTAHSDVTHVDSHSDTAHTDTAFGDEAHEDITTSHVDNSSHSDYAGSHTDTAHGDVSHTDTAHGDIAHGDAHTDVAHGDVN</sequence>
<name>A0A6J5RAP5_9CAUD</name>
<organism evidence="2">
    <name type="scientific">uncultured Caudovirales phage</name>
    <dbReference type="NCBI Taxonomy" id="2100421"/>
    <lineage>
        <taxon>Viruses</taxon>
        <taxon>Duplodnaviria</taxon>
        <taxon>Heunggongvirae</taxon>
        <taxon>Uroviricota</taxon>
        <taxon>Caudoviricetes</taxon>
        <taxon>Peduoviridae</taxon>
        <taxon>Maltschvirus</taxon>
        <taxon>Maltschvirus maltsch</taxon>
    </lineage>
</organism>
<evidence type="ECO:0000313" key="2">
    <source>
        <dbReference type="EMBL" id="CAB4190611.1"/>
    </source>
</evidence>
<feature type="compositionally biased region" description="Basic and acidic residues" evidence="1">
    <location>
        <begin position="605"/>
        <end position="635"/>
    </location>
</feature>
<gene>
    <name evidence="2" type="ORF">UFOVP1196_77</name>
</gene>
<feature type="region of interest" description="Disordered" evidence="1">
    <location>
        <begin position="651"/>
        <end position="698"/>
    </location>
</feature>
<proteinExistence type="predicted"/>
<feature type="region of interest" description="Disordered" evidence="1">
    <location>
        <begin position="574"/>
        <end position="637"/>
    </location>
</feature>
<evidence type="ECO:0000256" key="1">
    <source>
        <dbReference type="SAM" id="MobiDB-lite"/>
    </source>
</evidence>
<reference evidence="2" key="1">
    <citation type="submission" date="2020-05" db="EMBL/GenBank/DDBJ databases">
        <authorList>
            <person name="Chiriac C."/>
            <person name="Salcher M."/>
            <person name="Ghai R."/>
            <person name="Kavagutti S V."/>
        </authorList>
    </citation>
    <scope>NUCLEOTIDE SEQUENCE</scope>
</reference>
<protein>
    <submittedName>
        <fullName evidence="2">Uncharacterized protein</fullName>
    </submittedName>
</protein>
<feature type="compositionally biased region" description="Basic and acidic residues" evidence="1">
    <location>
        <begin position="574"/>
        <end position="592"/>
    </location>
</feature>
<accession>A0A6J5RAP5</accession>
<feature type="compositionally biased region" description="Basic and acidic residues" evidence="1">
    <location>
        <begin position="667"/>
        <end position="698"/>
    </location>
</feature>